<name>A0A097PBP4_CYAPA</name>
<evidence type="ECO:0000256" key="4">
    <source>
        <dbReference type="RuleBase" id="RU004413"/>
    </source>
</evidence>
<dbReference type="InterPro" id="IPR016180">
    <property type="entry name" value="Ribosomal_uL16_dom"/>
</dbReference>
<comment type="similarity">
    <text evidence="1 4">Belongs to the universal ribosomal protein uL16 family.</text>
</comment>
<geneLocation type="mitochondrion" evidence="5"/>
<protein>
    <submittedName>
        <fullName evidence="5">Ribosomal protein L16</fullName>
    </submittedName>
</protein>
<reference evidence="5" key="2">
    <citation type="submission" date="2014-07" db="EMBL/GenBank/DDBJ databases">
        <authorList>
            <person name="David S.R."/>
            <person name="Jackson C.J."/>
            <person name="Adrian R.-P."/>
        </authorList>
    </citation>
    <scope>NUCLEOTIDE SEQUENCE</scope>
    <source>
        <strain evidence="5">NIES-763</strain>
    </source>
</reference>
<dbReference type="Pfam" id="PF00252">
    <property type="entry name" value="Ribosomal_L16"/>
    <property type="match status" value="1"/>
</dbReference>
<dbReference type="GO" id="GO:0019843">
    <property type="term" value="F:rRNA binding"/>
    <property type="evidence" value="ECO:0007669"/>
    <property type="project" value="InterPro"/>
</dbReference>
<reference evidence="5" key="1">
    <citation type="journal article" date="2014" name="Mol. Phylogenet. Evol.">
        <title>Nucleotide substitution analyses of the glaucophyte Cyanophora suggest an ancestrally lower mutation rate in plastid vs mitochondrial DNA for the Archaeplastida.</title>
        <authorList>
            <person name="Smith D.R."/>
            <person name="Jackson C.J."/>
            <person name="Reyes-Prieto A."/>
        </authorList>
    </citation>
    <scope>NUCLEOTIDE SEQUENCE</scope>
    <source>
        <strain evidence="5">NIES-763</strain>
    </source>
</reference>
<keyword evidence="2 4" id="KW-0689">Ribosomal protein</keyword>
<evidence type="ECO:0000256" key="2">
    <source>
        <dbReference type="ARBA" id="ARBA00022980"/>
    </source>
</evidence>
<sequence>MLLQPKKLKFKKLQKSRYKKMENSVNTIKFGNFAIKSVDYGCISAAQLESARIAINRILKRSGKIWLRVFPNKPKTKKPAEVRMGKGKGNVDHWVCNVAVGRIIFELGGVKNNLAKTALEYAKSKLPLKTIIVGIKKNK</sequence>
<dbReference type="EMBL" id="KM198930">
    <property type="protein sequence ID" value="AIU44686.1"/>
    <property type="molecule type" value="Genomic_DNA"/>
</dbReference>
<dbReference type="InterPro" id="IPR036920">
    <property type="entry name" value="Ribosomal_uL16_sf"/>
</dbReference>
<organism evidence="5">
    <name type="scientific">Cyanophora paradoxa</name>
    <dbReference type="NCBI Taxonomy" id="2762"/>
    <lineage>
        <taxon>Eukaryota</taxon>
        <taxon>Glaucocystophyceae</taxon>
        <taxon>Cyanophorales</taxon>
        <taxon>Cyanophoraceae</taxon>
        <taxon>Cyanophora</taxon>
    </lineage>
</organism>
<dbReference type="GO" id="GO:0006412">
    <property type="term" value="P:translation"/>
    <property type="evidence" value="ECO:0007669"/>
    <property type="project" value="InterPro"/>
</dbReference>
<dbReference type="InterPro" id="IPR000114">
    <property type="entry name" value="Ribosomal_uL16_bact-type"/>
</dbReference>
<dbReference type="PANTHER" id="PTHR12220:SF13">
    <property type="entry name" value="LARGE RIBOSOMAL SUBUNIT PROTEIN UL16M"/>
    <property type="match status" value="1"/>
</dbReference>
<evidence type="ECO:0000256" key="3">
    <source>
        <dbReference type="ARBA" id="ARBA00023274"/>
    </source>
</evidence>
<dbReference type="Gene3D" id="3.90.1170.10">
    <property type="entry name" value="Ribosomal protein L10e/L16"/>
    <property type="match status" value="1"/>
</dbReference>
<dbReference type="PANTHER" id="PTHR12220">
    <property type="entry name" value="50S/60S RIBOSOMAL PROTEIN L16"/>
    <property type="match status" value="1"/>
</dbReference>
<keyword evidence="3 4" id="KW-0687">Ribonucleoprotein</keyword>
<proteinExistence type="inferred from homology"/>
<dbReference type="FunFam" id="3.90.1170.10:FF:000001">
    <property type="entry name" value="50S ribosomal protein L16"/>
    <property type="match status" value="1"/>
</dbReference>
<dbReference type="AlphaFoldDB" id="A0A097PBP4"/>
<dbReference type="SUPFAM" id="SSF54686">
    <property type="entry name" value="Ribosomal protein L16p/L10e"/>
    <property type="match status" value="1"/>
</dbReference>
<dbReference type="InterPro" id="IPR047873">
    <property type="entry name" value="Ribosomal_uL16"/>
</dbReference>
<dbReference type="GO" id="GO:0003735">
    <property type="term" value="F:structural constituent of ribosome"/>
    <property type="evidence" value="ECO:0007669"/>
    <property type="project" value="InterPro"/>
</dbReference>
<evidence type="ECO:0000256" key="1">
    <source>
        <dbReference type="ARBA" id="ARBA00008931"/>
    </source>
</evidence>
<gene>
    <name evidence="5" type="primary">rpl16</name>
</gene>
<dbReference type="PROSITE" id="PS00701">
    <property type="entry name" value="RIBOSOMAL_L16_2"/>
    <property type="match status" value="1"/>
</dbReference>
<dbReference type="CDD" id="cd01433">
    <property type="entry name" value="Ribosomal_L16_L10e"/>
    <property type="match status" value="1"/>
</dbReference>
<dbReference type="InterPro" id="IPR020798">
    <property type="entry name" value="Ribosomal_uL16_CS"/>
</dbReference>
<dbReference type="NCBIfam" id="TIGR01164">
    <property type="entry name" value="rplP_bact"/>
    <property type="match status" value="1"/>
</dbReference>
<evidence type="ECO:0000313" key="5">
    <source>
        <dbReference type="EMBL" id="AIU44686.1"/>
    </source>
</evidence>
<keyword evidence="5" id="KW-0496">Mitochondrion</keyword>
<accession>A0A097PBP4</accession>
<dbReference type="PRINTS" id="PR00060">
    <property type="entry name" value="RIBOSOMALL16"/>
</dbReference>
<dbReference type="GO" id="GO:0022625">
    <property type="term" value="C:cytosolic large ribosomal subunit"/>
    <property type="evidence" value="ECO:0007669"/>
    <property type="project" value="TreeGrafter"/>
</dbReference>
<dbReference type="PROSITE" id="PS00586">
    <property type="entry name" value="RIBOSOMAL_L16_1"/>
    <property type="match status" value="1"/>
</dbReference>